<dbReference type="Pfam" id="PF26616">
    <property type="entry name" value="CorA-like"/>
    <property type="match status" value="1"/>
</dbReference>
<keyword evidence="3" id="KW-1185">Reference proteome</keyword>
<dbReference type="Proteomes" id="UP000736672">
    <property type="component" value="Unassembled WGS sequence"/>
</dbReference>
<organism evidence="2 3">
    <name type="scientific">Fusarium solani</name>
    <name type="common">Filamentous fungus</name>
    <dbReference type="NCBI Taxonomy" id="169388"/>
    <lineage>
        <taxon>Eukaryota</taxon>
        <taxon>Fungi</taxon>
        <taxon>Dikarya</taxon>
        <taxon>Ascomycota</taxon>
        <taxon>Pezizomycotina</taxon>
        <taxon>Sordariomycetes</taxon>
        <taxon>Hypocreomycetidae</taxon>
        <taxon>Hypocreales</taxon>
        <taxon>Nectriaceae</taxon>
        <taxon>Fusarium</taxon>
        <taxon>Fusarium solani species complex</taxon>
    </lineage>
</organism>
<evidence type="ECO:0000259" key="1">
    <source>
        <dbReference type="Pfam" id="PF26616"/>
    </source>
</evidence>
<accession>A0A9P9HE04</accession>
<name>A0A9P9HE04_FUSSL</name>
<dbReference type="InterPro" id="IPR058257">
    <property type="entry name" value="CorA-like_dom"/>
</dbReference>
<dbReference type="AlphaFoldDB" id="A0A9P9HE04"/>
<protein>
    <recommendedName>
        <fullName evidence="1">CorA-like transporter domain-containing protein</fullName>
    </recommendedName>
</protein>
<proteinExistence type="predicted"/>
<gene>
    <name evidence="2" type="ORF">B0J15DRAFT_549437</name>
</gene>
<dbReference type="EMBL" id="JAGTJS010000010">
    <property type="protein sequence ID" value="KAH7254887.1"/>
    <property type="molecule type" value="Genomic_DNA"/>
</dbReference>
<evidence type="ECO:0000313" key="3">
    <source>
        <dbReference type="Proteomes" id="UP000736672"/>
    </source>
</evidence>
<reference evidence="2" key="1">
    <citation type="journal article" date="2021" name="Nat. Commun.">
        <title>Genetic determinants of endophytism in the Arabidopsis root mycobiome.</title>
        <authorList>
            <person name="Mesny F."/>
            <person name="Miyauchi S."/>
            <person name="Thiergart T."/>
            <person name="Pickel B."/>
            <person name="Atanasova L."/>
            <person name="Karlsson M."/>
            <person name="Huettel B."/>
            <person name="Barry K.W."/>
            <person name="Haridas S."/>
            <person name="Chen C."/>
            <person name="Bauer D."/>
            <person name="Andreopoulos W."/>
            <person name="Pangilinan J."/>
            <person name="LaButti K."/>
            <person name="Riley R."/>
            <person name="Lipzen A."/>
            <person name="Clum A."/>
            <person name="Drula E."/>
            <person name="Henrissat B."/>
            <person name="Kohler A."/>
            <person name="Grigoriev I.V."/>
            <person name="Martin F.M."/>
            <person name="Hacquard S."/>
        </authorList>
    </citation>
    <scope>NUCLEOTIDE SEQUENCE</scope>
    <source>
        <strain evidence="2">FSSC 5 MPI-SDFR-AT-0091</strain>
    </source>
</reference>
<dbReference type="OrthoDB" id="5396681at2759"/>
<sequence>MNSHDLLIDGCENWADYPCNILRPEQLRSILERYRRRLADDEKRLFDPTAEDISLLELDDGDDVYREGNFRHYSQLRRHLLENRKDPKSRFVFIQAAHSRAQLNCSRDTFAYLCSFHQVDSCFLDFVSSFGSTNEPLDYHMTGFNCHDTLDVPNERLLDIPKLGRSGREIRVQYLLRSLERAIGPDNTATPNIRQMAVYHTFDLVTGKAFWTNIKANGLVEDRIKEATTEVPALASRAMDSLAGSFAATLTIHMIHLGWCDEDWREYINDIESKIRNVLTKAQTARIDRQPKDMKRAFTRASSFHASKASTHDLSEKVPAASPPNRKRKILNLFRLGNPDADAAKKAAVLSTHSLTRLLREARTEDRDQIDRLMVLDIFSFEEVQQLHYFGEFLESFRLVIDLNDQTLHDIAENYQDLWDRDGFPREIRENCQKELASFIRRIHRVRRNLQIRASQVKSLMAWLQEGKALFNAILQYRNLQIGRILAESSQAQSDKRGGIPFKRKWRASRCKS</sequence>
<evidence type="ECO:0000313" key="2">
    <source>
        <dbReference type="EMBL" id="KAH7254887.1"/>
    </source>
</evidence>
<feature type="domain" description="CorA-like transporter" evidence="1">
    <location>
        <begin position="10"/>
        <end position="282"/>
    </location>
</feature>
<comment type="caution">
    <text evidence="2">The sequence shown here is derived from an EMBL/GenBank/DDBJ whole genome shotgun (WGS) entry which is preliminary data.</text>
</comment>